<evidence type="ECO:0000256" key="2">
    <source>
        <dbReference type="SAM" id="Phobius"/>
    </source>
</evidence>
<name>A0A8H3X5L9_GIGMA</name>
<keyword evidence="2" id="KW-0472">Membrane</keyword>
<comment type="caution">
    <text evidence="3">The sequence shown here is derived from an EMBL/GenBank/DDBJ whole genome shotgun (WGS) entry which is preliminary data.</text>
</comment>
<dbReference type="Proteomes" id="UP000439903">
    <property type="component" value="Unassembled WGS sequence"/>
</dbReference>
<dbReference type="OrthoDB" id="2421316at2759"/>
<evidence type="ECO:0000313" key="4">
    <source>
        <dbReference type="Proteomes" id="UP000439903"/>
    </source>
</evidence>
<keyword evidence="2" id="KW-1133">Transmembrane helix</keyword>
<keyword evidence="2" id="KW-0812">Transmembrane</keyword>
<feature type="coiled-coil region" evidence="1">
    <location>
        <begin position="71"/>
        <end position="98"/>
    </location>
</feature>
<keyword evidence="1" id="KW-0175">Coiled coil</keyword>
<proteinExistence type="predicted"/>
<protein>
    <submittedName>
        <fullName evidence="3">Uncharacterized protein</fullName>
    </submittedName>
</protein>
<sequence length="120" mass="13784">MFPRRFFTLSTFYPPSMLIRRTYTSLPPTAPNSSWIGKAKEAVEANKELFIIFGGLISGITVVCTFVIGNNWKLKNEIDVLKERQETLKETQKGLRNEVIAMLEGLRDVNHVYNTNWGQF</sequence>
<organism evidence="3 4">
    <name type="scientific">Gigaspora margarita</name>
    <dbReference type="NCBI Taxonomy" id="4874"/>
    <lineage>
        <taxon>Eukaryota</taxon>
        <taxon>Fungi</taxon>
        <taxon>Fungi incertae sedis</taxon>
        <taxon>Mucoromycota</taxon>
        <taxon>Glomeromycotina</taxon>
        <taxon>Glomeromycetes</taxon>
        <taxon>Diversisporales</taxon>
        <taxon>Gigasporaceae</taxon>
        <taxon>Gigaspora</taxon>
    </lineage>
</organism>
<dbReference type="AlphaFoldDB" id="A0A8H3X5L9"/>
<keyword evidence="4" id="KW-1185">Reference proteome</keyword>
<evidence type="ECO:0000256" key="1">
    <source>
        <dbReference type="SAM" id="Coils"/>
    </source>
</evidence>
<accession>A0A8H3X5L9</accession>
<feature type="transmembrane region" description="Helical" evidence="2">
    <location>
        <begin position="49"/>
        <end position="68"/>
    </location>
</feature>
<evidence type="ECO:0000313" key="3">
    <source>
        <dbReference type="EMBL" id="KAF0404049.1"/>
    </source>
</evidence>
<gene>
    <name evidence="3" type="ORF">F8M41_009105</name>
</gene>
<dbReference type="EMBL" id="WTPW01001976">
    <property type="protein sequence ID" value="KAF0404049.1"/>
    <property type="molecule type" value="Genomic_DNA"/>
</dbReference>
<reference evidence="3 4" key="1">
    <citation type="journal article" date="2019" name="Environ. Microbiol.">
        <title>At the nexus of three kingdoms: the genome of the mycorrhizal fungus Gigaspora margarita provides insights into plant, endobacterial and fungal interactions.</title>
        <authorList>
            <person name="Venice F."/>
            <person name="Ghignone S."/>
            <person name="Salvioli di Fossalunga A."/>
            <person name="Amselem J."/>
            <person name="Novero M."/>
            <person name="Xianan X."/>
            <person name="Sedzielewska Toro K."/>
            <person name="Morin E."/>
            <person name="Lipzen A."/>
            <person name="Grigoriev I.V."/>
            <person name="Henrissat B."/>
            <person name="Martin F.M."/>
            <person name="Bonfante P."/>
        </authorList>
    </citation>
    <scope>NUCLEOTIDE SEQUENCE [LARGE SCALE GENOMIC DNA]</scope>
    <source>
        <strain evidence="3 4">BEG34</strain>
    </source>
</reference>